<evidence type="ECO:0000256" key="1">
    <source>
        <dbReference type="SAM" id="MobiDB-lite"/>
    </source>
</evidence>
<dbReference type="AlphaFoldDB" id="A0A0D0CXI3"/>
<feature type="non-terminal residue" evidence="2">
    <location>
        <position position="1"/>
    </location>
</feature>
<sequence length="105" mass="11914">SGVLTEWKKTETAQKKKRNTARREAYREAMRLWKEESDLAKQNQRWVGWAKPKLGKLEPQVPKPGSKREEGTSGEAREGNADITGSEDEHENADVMESDGESVEE</sequence>
<name>A0A0D0CXI3_9AGAM</name>
<reference evidence="2 3" key="1">
    <citation type="submission" date="2014-04" db="EMBL/GenBank/DDBJ databases">
        <authorList>
            <consortium name="DOE Joint Genome Institute"/>
            <person name="Kuo A."/>
            <person name="Kohler A."/>
            <person name="Jargeat P."/>
            <person name="Nagy L.G."/>
            <person name="Floudas D."/>
            <person name="Copeland A."/>
            <person name="Barry K.W."/>
            <person name="Cichocki N."/>
            <person name="Veneault-Fourrey C."/>
            <person name="LaButti K."/>
            <person name="Lindquist E.A."/>
            <person name="Lipzen A."/>
            <person name="Lundell T."/>
            <person name="Morin E."/>
            <person name="Murat C."/>
            <person name="Sun H."/>
            <person name="Tunlid A."/>
            <person name="Henrissat B."/>
            <person name="Grigoriev I.V."/>
            <person name="Hibbett D.S."/>
            <person name="Martin F."/>
            <person name="Nordberg H.P."/>
            <person name="Cantor M.N."/>
            <person name="Hua S.X."/>
        </authorList>
    </citation>
    <scope>NUCLEOTIDE SEQUENCE [LARGE SCALE GENOMIC DNA]</scope>
    <source>
        <strain evidence="2 3">Ve08.2h10</strain>
    </source>
</reference>
<evidence type="ECO:0000313" key="3">
    <source>
        <dbReference type="Proteomes" id="UP000054538"/>
    </source>
</evidence>
<gene>
    <name evidence="2" type="ORF">PAXRUDRAFT_159071</name>
</gene>
<feature type="region of interest" description="Disordered" evidence="1">
    <location>
        <begin position="1"/>
        <end position="23"/>
    </location>
</feature>
<feature type="compositionally biased region" description="Acidic residues" evidence="1">
    <location>
        <begin position="85"/>
        <end position="105"/>
    </location>
</feature>
<dbReference type="EMBL" id="KN826055">
    <property type="protein sequence ID" value="KIK80283.1"/>
    <property type="molecule type" value="Genomic_DNA"/>
</dbReference>
<keyword evidence="3" id="KW-1185">Reference proteome</keyword>
<feature type="compositionally biased region" description="Basic and acidic residues" evidence="1">
    <location>
        <begin position="66"/>
        <end position="80"/>
    </location>
</feature>
<dbReference type="HOGENOM" id="CLU_177422_0_0_1"/>
<reference evidence="3" key="2">
    <citation type="submission" date="2015-01" db="EMBL/GenBank/DDBJ databases">
        <title>Evolutionary Origins and Diversification of the Mycorrhizal Mutualists.</title>
        <authorList>
            <consortium name="DOE Joint Genome Institute"/>
            <consortium name="Mycorrhizal Genomics Consortium"/>
            <person name="Kohler A."/>
            <person name="Kuo A."/>
            <person name="Nagy L.G."/>
            <person name="Floudas D."/>
            <person name="Copeland A."/>
            <person name="Barry K.W."/>
            <person name="Cichocki N."/>
            <person name="Veneault-Fourrey C."/>
            <person name="LaButti K."/>
            <person name="Lindquist E.A."/>
            <person name="Lipzen A."/>
            <person name="Lundell T."/>
            <person name="Morin E."/>
            <person name="Murat C."/>
            <person name="Riley R."/>
            <person name="Ohm R."/>
            <person name="Sun H."/>
            <person name="Tunlid A."/>
            <person name="Henrissat B."/>
            <person name="Grigoriev I.V."/>
            <person name="Hibbett D.S."/>
            <person name="Martin F."/>
        </authorList>
    </citation>
    <scope>NUCLEOTIDE SEQUENCE [LARGE SCALE GENOMIC DNA]</scope>
    <source>
        <strain evidence="3">Ve08.2h10</strain>
    </source>
</reference>
<evidence type="ECO:0000313" key="2">
    <source>
        <dbReference type="EMBL" id="KIK80283.1"/>
    </source>
</evidence>
<dbReference type="InParanoid" id="A0A0D0CXI3"/>
<proteinExistence type="predicted"/>
<accession>A0A0D0CXI3</accession>
<feature type="compositionally biased region" description="Basic and acidic residues" evidence="1">
    <location>
        <begin position="1"/>
        <end position="14"/>
    </location>
</feature>
<organism evidence="2 3">
    <name type="scientific">Paxillus rubicundulus Ve08.2h10</name>
    <dbReference type="NCBI Taxonomy" id="930991"/>
    <lineage>
        <taxon>Eukaryota</taxon>
        <taxon>Fungi</taxon>
        <taxon>Dikarya</taxon>
        <taxon>Basidiomycota</taxon>
        <taxon>Agaricomycotina</taxon>
        <taxon>Agaricomycetes</taxon>
        <taxon>Agaricomycetidae</taxon>
        <taxon>Boletales</taxon>
        <taxon>Paxilineae</taxon>
        <taxon>Paxillaceae</taxon>
        <taxon>Paxillus</taxon>
    </lineage>
</organism>
<protein>
    <submittedName>
        <fullName evidence="2">Uncharacterized protein</fullName>
    </submittedName>
</protein>
<dbReference type="Proteomes" id="UP000054538">
    <property type="component" value="Unassembled WGS sequence"/>
</dbReference>
<feature type="region of interest" description="Disordered" evidence="1">
    <location>
        <begin position="50"/>
        <end position="105"/>
    </location>
</feature>
<dbReference type="OrthoDB" id="2668279at2759"/>